<dbReference type="InterPro" id="IPR029063">
    <property type="entry name" value="SAM-dependent_MTases_sf"/>
</dbReference>
<evidence type="ECO:0000313" key="3">
    <source>
        <dbReference type="Proteomes" id="UP000245380"/>
    </source>
</evidence>
<dbReference type="PANTHER" id="PTHR43317">
    <property type="entry name" value="THERMOSPERMINE SYNTHASE ACAULIS5"/>
    <property type="match status" value="1"/>
</dbReference>
<dbReference type="EMBL" id="MPDK01000033">
    <property type="protein sequence ID" value="PWI56618.1"/>
    <property type="molecule type" value="Genomic_DNA"/>
</dbReference>
<keyword evidence="1" id="KW-0620">Polyamine biosynthesis</keyword>
<sequence length="260" mass="29836">MTIIYKTHSDYQVIQVGENRGVRYMRFGDEGSGWQGAILTRQPARLYFPYQQAFALHTAWRPTVNHFLAIGVGTGTAISHVHRRHKNAKITGIDIDDQVIVVAERFFGLPTDERTHYFAEDAGMGLRNLTDAFDLIFIDVFFREQTPKIFFSTSFFQDIEQHLVLGGIVAMNVILPIKGPLRHAFWDLYARLQRYIGPTYYIALGPVPFISQNVILFSQKASSKALSLSTLRKKCLSEIEQHKNYFSTYAKILPWRLKSE</sequence>
<evidence type="ECO:0000313" key="2">
    <source>
        <dbReference type="EMBL" id="PWI56618.1"/>
    </source>
</evidence>
<accession>A0A2U3D5T7</accession>
<proteinExistence type="predicted"/>
<protein>
    <recommendedName>
        <fullName evidence="4">PABS domain-containing protein</fullName>
    </recommendedName>
</protein>
<dbReference type="AlphaFoldDB" id="A0A2U3D5T7"/>
<dbReference type="RefSeq" id="WP_109431610.1">
    <property type="nucleotide sequence ID" value="NZ_MPDK01000033.1"/>
</dbReference>
<dbReference type="SUPFAM" id="SSF53335">
    <property type="entry name" value="S-adenosyl-L-methionine-dependent methyltransferases"/>
    <property type="match status" value="1"/>
</dbReference>
<dbReference type="GO" id="GO:0006596">
    <property type="term" value="P:polyamine biosynthetic process"/>
    <property type="evidence" value="ECO:0007669"/>
    <property type="project" value="UniProtKB-KW"/>
</dbReference>
<dbReference type="OrthoDB" id="9761985at2"/>
<name>A0A2U3D5T7_SULT2</name>
<evidence type="ECO:0000256" key="1">
    <source>
        <dbReference type="ARBA" id="ARBA00023115"/>
    </source>
</evidence>
<dbReference type="PANTHER" id="PTHR43317:SF1">
    <property type="entry name" value="THERMOSPERMINE SYNTHASE ACAULIS5"/>
    <property type="match status" value="1"/>
</dbReference>
<keyword evidence="3" id="KW-1185">Reference proteome</keyword>
<dbReference type="Gene3D" id="3.40.50.150">
    <property type="entry name" value="Vaccinia Virus protein VP39"/>
    <property type="match status" value="1"/>
</dbReference>
<dbReference type="Proteomes" id="UP000245380">
    <property type="component" value="Unassembled WGS sequence"/>
</dbReference>
<dbReference type="Pfam" id="PF01564">
    <property type="entry name" value="Spermine_synth"/>
    <property type="match status" value="1"/>
</dbReference>
<dbReference type="NCBIfam" id="NF037959">
    <property type="entry name" value="MFS_SpdSyn"/>
    <property type="match status" value="1"/>
</dbReference>
<organism evidence="2 3">
    <name type="scientific">Sulfoacidibacillus thermotolerans</name>
    <name type="common">Acidibacillus sulfuroxidans</name>
    <dbReference type="NCBI Taxonomy" id="1765684"/>
    <lineage>
        <taxon>Bacteria</taxon>
        <taxon>Bacillati</taxon>
        <taxon>Bacillota</taxon>
        <taxon>Bacilli</taxon>
        <taxon>Bacillales</taxon>
        <taxon>Alicyclobacillaceae</taxon>
        <taxon>Sulfoacidibacillus</taxon>
    </lineage>
</organism>
<comment type="caution">
    <text evidence="2">The sequence shown here is derived from an EMBL/GenBank/DDBJ whole genome shotgun (WGS) entry which is preliminary data.</text>
</comment>
<evidence type="ECO:0008006" key="4">
    <source>
        <dbReference type="Google" id="ProtNLM"/>
    </source>
</evidence>
<gene>
    <name evidence="2" type="ORF">BM613_12835</name>
</gene>
<dbReference type="CDD" id="cd02440">
    <property type="entry name" value="AdoMet_MTases"/>
    <property type="match status" value="1"/>
</dbReference>
<reference evidence="2 3" key="1">
    <citation type="submission" date="2016-11" db="EMBL/GenBank/DDBJ databases">
        <title>Comparative genomics of Acidibacillus ferroxidans species.</title>
        <authorList>
            <person name="Oliveira G."/>
            <person name="Nunes G."/>
            <person name="Oliveira R."/>
            <person name="Araujo F."/>
            <person name="Salim A."/>
            <person name="Scholte L."/>
            <person name="Morais D."/>
            <person name="Nancucheo I."/>
            <person name="Johnson D.B."/>
            <person name="Grail B."/>
            <person name="Bittencourt J."/>
            <person name="Valadares R."/>
        </authorList>
    </citation>
    <scope>NUCLEOTIDE SEQUENCE [LARGE SCALE GENOMIC DNA]</scope>
    <source>
        <strain evidence="2 3">Y002</strain>
    </source>
</reference>